<dbReference type="InterPro" id="IPR042185">
    <property type="entry name" value="Serpin_sf_2"/>
</dbReference>
<name>A0A6G1CDR5_9ORYZ</name>
<comment type="caution">
    <text evidence="5">The sequence shown here is derived from an EMBL/GenBank/DDBJ whole genome shotgun (WGS) entry which is preliminary data.</text>
</comment>
<dbReference type="AlphaFoldDB" id="A0A6G1CDR5"/>
<dbReference type="SUPFAM" id="SSF56574">
    <property type="entry name" value="Serpins"/>
    <property type="match status" value="1"/>
</dbReference>
<evidence type="ECO:0000256" key="1">
    <source>
        <dbReference type="ARBA" id="ARBA00009500"/>
    </source>
</evidence>
<dbReference type="Proteomes" id="UP000479710">
    <property type="component" value="Unassembled WGS sequence"/>
</dbReference>
<dbReference type="PANTHER" id="PTHR11461:SF203">
    <property type="entry name" value="SERPIN-Z12-RELATED"/>
    <property type="match status" value="1"/>
</dbReference>
<dbReference type="OrthoDB" id="686494at2759"/>
<feature type="domain" description="Serpin" evidence="4">
    <location>
        <begin position="53"/>
        <end position="333"/>
    </location>
</feature>
<protein>
    <recommendedName>
        <fullName evidence="4">Serpin domain-containing protein</fullName>
    </recommendedName>
</protein>
<dbReference type="EMBL" id="SPHZ02000009">
    <property type="protein sequence ID" value="KAF0897904.1"/>
    <property type="molecule type" value="Genomic_DNA"/>
</dbReference>
<dbReference type="Gene3D" id="3.30.497.10">
    <property type="entry name" value="Antithrombin, subunit I, domain 2"/>
    <property type="match status" value="2"/>
</dbReference>
<organism evidence="5 6">
    <name type="scientific">Oryza meyeriana var. granulata</name>
    <dbReference type="NCBI Taxonomy" id="110450"/>
    <lineage>
        <taxon>Eukaryota</taxon>
        <taxon>Viridiplantae</taxon>
        <taxon>Streptophyta</taxon>
        <taxon>Embryophyta</taxon>
        <taxon>Tracheophyta</taxon>
        <taxon>Spermatophyta</taxon>
        <taxon>Magnoliopsida</taxon>
        <taxon>Liliopsida</taxon>
        <taxon>Poales</taxon>
        <taxon>Poaceae</taxon>
        <taxon>BOP clade</taxon>
        <taxon>Oryzoideae</taxon>
        <taxon>Oryzeae</taxon>
        <taxon>Oryzinae</taxon>
        <taxon>Oryza</taxon>
        <taxon>Oryza meyeriana</taxon>
    </lineage>
</organism>
<evidence type="ECO:0000313" key="5">
    <source>
        <dbReference type="EMBL" id="KAF0897904.1"/>
    </source>
</evidence>
<evidence type="ECO:0000313" key="6">
    <source>
        <dbReference type="Proteomes" id="UP000479710"/>
    </source>
</evidence>
<dbReference type="GO" id="GO:0005615">
    <property type="term" value="C:extracellular space"/>
    <property type="evidence" value="ECO:0007669"/>
    <property type="project" value="InterPro"/>
</dbReference>
<proteinExistence type="inferred from homology"/>
<dbReference type="InterPro" id="IPR000215">
    <property type="entry name" value="Serpin_fam"/>
</dbReference>
<dbReference type="PANTHER" id="PTHR11461">
    <property type="entry name" value="SERINE PROTEASE INHIBITOR, SERPIN"/>
    <property type="match status" value="1"/>
</dbReference>
<sequence length="347" mass="37485">MGVIASNLSKLVSIAAFAWDATPTAQRRDGQGRRRHPYRSSEAPPPPGPFSWDRVLMALAAGDAAGGKAPPPPADVLRLRRLGGPQTVTHAGAHGRHGVALRRRRFVSEEVRRRVNDFVSDATRGLIRDVLPPGSVDSSTVAVLANAVYFKGTWSLPFHPWATFHAPFHLLDGTANDGDGVHRAAFYMLLLLPDSNDTLKLADFYDMAVTTPEFIKKHTPAAKVPVRRFMVPKFKFEASPDMQKLGVTRAFGGGDFSGMMTGGEGLSIIVVYHQATIEVDELGTVAAAATAVVMNGCGSARPPIDFVADWPFLFAIVEEITCAVLFLGHVVNPPGCVNRMIHSRKNS</sequence>
<dbReference type="InterPro" id="IPR042178">
    <property type="entry name" value="Serpin_sf_1"/>
</dbReference>
<evidence type="ECO:0000256" key="2">
    <source>
        <dbReference type="RuleBase" id="RU000411"/>
    </source>
</evidence>
<dbReference type="InterPro" id="IPR036186">
    <property type="entry name" value="Serpin_sf"/>
</dbReference>
<dbReference type="Gene3D" id="2.30.39.10">
    <property type="entry name" value="Alpha-1-antitrypsin, domain 1"/>
    <property type="match status" value="2"/>
</dbReference>
<dbReference type="GO" id="GO:0004867">
    <property type="term" value="F:serine-type endopeptidase inhibitor activity"/>
    <property type="evidence" value="ECO:0007669"/>
    <property type="project" value="InterPro"/>
</dbReference>
<dbReference type="InterPro" id="IPR023796">
    <property type="entry name" value="Serpin_dom"/>
</dbReference>
<keyword evidence="6" id="KW-1185">Reference proteome</keyword>
<dbReference type="SMART" id="SM00093">
    <property type="entry name" value="SERPIN"/>
    <property type="match status" value="1"/>
</dbReference>
<evidence type="ECO:0000259" key="4">
    <source>
        <dbReference type="SMART" id="SM00093"/>
    </source>
</evidence>
<accession>A0A6G1CDR5</accession>
<comment type="similarity">
    <text evidence="1 2">Belongs to the serpin family.</text>
</comment>
<dbReference type="Pfam" id="PF00079">
    <property type="entry name" value="Serpin"/>
    <property type="match status" value="2"/>
</dbReference>
<evidence type="ECO:0000256" key="3">
    <source>
        <dbReference type="SAM" id="MobiDB-lite"/>
    </source>
</evidence>
<feature type="region of interest" description="Disordered" evidence="3">
    <location>
        <begin position="24"/>
        <end position="49"/>
    </location>
</feature>
<reference evidence="5 6" key="1">
    <citation type="submission" date="2019-11" db="EMBL/GenBank/DDBJ databases">
        <title>Whole genome sequence of Oryza granulata.</title>
        <authorList>
            <person name="Li W."/>
        </authorList>
    </citation>
    <scope>NUCLEOTIDE SEQUENCE [LARGE SCALE GENOMIC DNA]</scope>
    <source>
        <strain evidence="6">cv. Menghai</strain>
        <tissue evidence="5">Leaf</tissue>
    </source>
</reference>
<gene>
    <name evidence="5" type="ORF">E2562_001615</name>
</gene>